<dbReference type="AlphaFoldDB" id="A0A4R4EET8"/>
<dbReference type="PANTHER" id="PTHR21064">
    <property type="entry name" value="AMINOGLYCOSIDE PHOSPHOTRANSFERASE DOMAIN-CONTAINING PROTEIN-RELATED"/>
    <property type="match status" value="1"/>
</dbReference>
<feature type="domain" description="Aminoglycoside phosphotransferase" evidence="2">
    <location>
        <begin position="31"/>
        <end position="237"/>
    </location>
</feature>
<protein>
    <recommendedName>
        <fullName evidence="2">Aminoglycoside phosphotransferase domain-containing protein</fullName>
    </recommendedName>
</protein>
<dbReference type="SUPFAM" id="SSF56112">
    <property type="entry name" value="Protein kinase-like (PK-like)"/>
    <property type="match status" value="1"/>
</dbReference>
<dbReference type="RefSeq" id="WP_132417706.1">
    <property type="nucleotide sequence ID" value="NZ_SKFG01000006.1"/>
</dbReference>
<comment type="similarity">
    <text evidence="1">Belongs to the pseudomonas-type ThrB family.</text>
</comment>
<dbReference type="Proteomes" id="UP000295418">
    <property type="component" value="Unassembled WGS sequence"/>
</dbReference>
<gene>
    <name evidence="3" type="ORF">E0485_09120</name>
</gene>
<evidence type="ECO:0000313" key="4">
    <source>
        <dbReference type="Proteomes" id="UP000295418"/>
    </source>
</evidence>
<dbReference type="OrthoDB" id="4030632at2"/>
<comment type="caution">
    <text evidence="3">The sequence shown here is derived from an EMBL/GenBank/DDBJ whole genome shotgun (WGS) entry which is preliminary data.</text>
</comment>
<organism evidence="3 4">
    <name type="scientific">Paenibacillus albiflavus</name>
    <dbReference type="NCBI Taxonomy" id="2545760"/>
    <lineage>
        <taxon>Bacteria</taxon>
        <taxon>Bacillati</taxon>
        <taxon>Bacillota</taxon>
        <taxon>Bacilli</taxon>
        <taxon>Bacillales</taxon>
        <taxon>Paenibacillaceae</taxon>
        <taxon>Paenibacillus</taxon>
    </lineage>
</organism>
<dbReference type="InterPro" id="IPR050249">
    <property type="entry name" value="Pseudomonas-type_ThrB"/>
</dbReference>
<dbReference type="GO" id="GO:0004413">
    <property type="term" value="F:homoserine kinase activity"/>
    <property type="evidence" value="ECO:0007669"/>
    <property type="project" value="TreeGrafter"/>
</dbReference>
<reference evidence="3 4" key="1">
    <citation type="submission" date="2019-03" db="EMBL/GenBank/DDBJ databases">
        <authorList>
            <person name="Kim M.K.M."/>
        </authorList>
    </citation>
    <scope>NUCLEOTIDE SEQUENCE [LARGE SCALE GENOMIC DNA]</scope>
    <source>
        <strain evidence="3 4">18JY21-1</strain>
    </source>
</reference>
<dbReference type="InterPro" id="IPR002575">
    <property type="entry name" value="Aminoglycoside_PTrfase"/>
</dbReference>
<dbReference type="GO" id="GO:0009088">
    <property type="term" value="P:threonine biosynthetic process"/>
    <property type="evidence" value="ECO:0007669"/>
    <property type="project" value="TreeGrafter"/>
</dbReference>
<evidence type="ECO:0000259" key="2">
    <source>
        <dbReference type="Pfam" id="PF01636"/>
    </source>
</evidence>
<dbReference type="EMBL" id="SKFG01000006">
    <property type="protein sequence ID" value="TCZ78269.1"/>
    <property type="molecule type" value="Genomic_DNA"/>
</dbReference>
<evidence type="ECO:0000313" key="3">
    <source>
        <dbReference type="EMBL" id="TCZ78269.1"/>
    </source>
</evidence>
<dbReference type="Gene3D" id="3.90.1200.10">
    <property type="match status" value="1"/>
</dbReference>
<accession>A0A4R4EET8</accession>
<dbReference type="Pfam" id="PF01636">
    <property type="entry name" value="APH"/>
    <property type="match status" value="1"/>
</dbReference>
<keyword evidence="4" id="KW-1185">Reference proteome</keyword>
<evidence type="ECO:0000256" key="1">
    <source>
        <dbReference type="ARBA" id="ARBA00038240"/>
    </source>
</evidence>
<sequence>MPSWQNKFDERMLEHAGRLIGLDEQAFKHIGGFENVIYSFKQDGNNRILRVAHDSHRSVGLMEAEMHFIDYLAKHGVQIAGAVAFANGNLIESISSGEDTFILTLFENAPGGHINAEHPDWGTKLFEQWGEITGKMHALEQDYTVPEGMTVRPHQDVIGFDTAKFSSEERMVYEKLQQLEKKINALPRERGAYGLCHRDLHHGNFHVHNGQMVAFDFDDCGYDYFVQDFAMAVYYGSVFGIWAKPVYENERVSVLANEILDSFFTGYSRYYRLDAKCVKELPLFIEKRRLEIFLLLYNIYLSSSDERKHEWIKHNLQDIEQGVPCMELKLPV</sequence>
<dbReference type="PANTHER" id="PTHR21064:SF6">
    <property type="entry name" value="AMINOGLYCOSIDE PHOSPHOTRANSFERASE DOMAIN-CONTAINING PROTEIN"/>
    <property type="match status" value="1"/>
</dbReference>
<dbReference type="InterPro" id="IPR011009">
    <property type="entry name" value="Kinase-like_dom_sf"/>
</dbReference>
<proteinExistence type="inferred from homology"/>
<name>A0A4R4EET8_9BACL</name>